<evidence type="ECO:0000256" key="4">
    <source>
        <dbReference type="ARBA" id="ARBA00031870"/>
    </source>
</evidence>
<accession>A0A6G5QIP2</accession>
<protein>
    <recommendedName>
        <fullName evidence="4">RNA pseudouridylate synthase</fullName>
    </recommendedName>
    <alternativeName>
        <fullName evidence="5">RNA-uridine isomerase</fullName>
    </alternativeName>
</protein>
<dbReference type="GO" id="GO:0140098">
    <property type="term" value="F:catalytic activity, acting on RNA"/>
    <property type="evidence" value="ECO:0007669"/>
    <property type="project" value="UniProtKB-ARBA"/>
</dbReference>
<sequence>MEKAYKILALQEGISNNDAKDLIDSGLVYAKGQKVVIARALMSENTKFSVQKLPKPSVIFEDENLIAVNKPAFITSEKISEIYKTPLLHRLDKETSGVLVLVKNDEFAKQAINEFKKMAVKKIYVAAVRGILSEEVSVNEPILTIKGKGGATSKISPNGKTATSHITPLMVVGKKTLLKVMIDTGRTHQIRVHLASLNLPIIGDEKYGKNRANRMFLHAYEIEFLGYKFRSFLPDEFNSLGFEISKKFEI</sequence>
<dbReference type="PROSITE" id="PS01129">
    <property type="entry name" value="PSI_RLU"/>
    <property type="match status" value="1"/>
</dbReference>
<evidence type="ECO:0000256" key="5">
    <source>
        <dbReference type="ARBA" id="ARBA00033164"/>
    </source>
</evidence>
<dbReference type="Proteomes" id="UP000503264">
    <property type="component" value="Chromosome"/>
</dbReference>
<reference evidence="8 9" key="1">
    <citation type="submission" date="2016-07" db="EMBL/GenBank/DDBJ databases">
        <title>Comparative genomics of the Campylobacter concisus group.</title>
        <authorList>
            <person name="Miller W.G."/>
            <person name="Yee E."/>
            <person name="Chapman M.H."/>
            <person name="Huynh S."/>
            <person name="Bono J.L."/>
            <person name="On S.L.W."/>
            <person name="StLeger J."/>
            <person name="Foster G."/>
            <person name="Parker C.T."/>
        </authorList>
    </citation>
    <scope>NUCLEOTIDE SEQUENCE [LARGE SCALE GENOMIC DNA]</scope>
    <source>
        <strain evidence="8 9">CCUG 21559</strain>
    </source>
</reference>
<dbReference type="AlphaFoldDB" id="A0A6G5QIP2"/>
<evidence type="ECO:0000313" key="9">
    <source>
        <dbReference type="Proteomes" id="UP000503264"/>
    </source>
</evidence>
<dbReference type="CDD" id="cd02869">
    <property type="entry name" value="PseudoU_synth_RluA_like"/>
    <property type="match status" value="1"/>
</dbReference>
<keyword evidence="9" id="KW-1185">Reference proteome</keyword>
<dbReference type="GO" id="GO:0009982">
    <property type="term" value="F:pseudouridine synthase activity"/>
    <property type="evidence" value="ECO:0007669"/>
    <property type="project" value="InterPro"/>
</dbReference>
<dbReference type="GO" id="GO:0003723">
    <property type="term" value="F:RNA binding"/>
    <property type="evidence" value="ECO:0007669"/>
    <property type="project" value="UniProtKB-KW"/>
</dbReference>
<dbReference type="EMBL" id="CP012542">
    <property type="protein sequence ID" value="QCD45492.1"/>
    <property type="molecule type" value="Genomic_DNA"/>
</dbReference>
<keyword evidence="3 8" id="KW-0413">Isomerase</keyword>
<keyword evidence="6" id="KW-0694">RNA-binding</keyword>
<organism evidence="8 9">
    <name type="scientific">Campylobacter mucosalis CCUG 21559</name>
    <dbReference type="NCBI Taxonomy" id="1032067"/>
    <lineage>
        <taxon>Bacteria</taxon>
        <taxon>Pseudomonadati</taxon>
        <taxon>Campylobacterota</taxon>
        <taxon>Epsilonproteobacteria</taxon>
        <taxon>Campylobacterales</taxon>
        <taxon>Campylobacteraceae</taxon>
        <taxon>Campylobacter</taxon>
    </lineage>
</organism>
<feature type="domain" description="Pseudouridine synthase RsuA/RluA-like" evidence="7">
    <location>
        <begin position="86"/>
        <end position="196"/>
    </location>
</feature>
<evidence type="ECO:0000259" key="7">
    <source>
        <dbReference type="Pfam" id="PF00849"/>
    </source>
</evidence>
<evidence type="ECO:0000256" key="1">
    <source>
        <dbReference type="ARBA" id="ARBA00000073"/>
    </source>
</evidence>
<comment type="catalytic activity">
    <reaction evidence="1">
        <text>a uridine in RNA = a pseudouridine in RNA</text>
        <dbReference type="Rhea" id="RHEA:48348"/>
        <dbReference type="Rhea" id="RHEA-COMP:12068"/>
        <dbReference type="Rhea" id="RHEA-COMP:12069"/>
        <dbReference type="ChEBI" id="CHEBI:65314"/>
        <dbReference type="ChEBI" id="CHEBI:65315"/>
    </reaction>
</comment>
<dbReference type="SUPFAM" id="SSF55120">
    <property type="entry name" value="Pseudouridine synthase"/>
    <property type="match status" value="1"/>
</dbReference>
<dbReference type="InterPro" id="IPR006145">
    <property type="entry name" value="PsdUridine_synth_RsuA/RluA"/>
</dbReference>
<dbReference type="InterPro" id="IPR006224">
    <property type="entry name" value="PsdUridine_synth_RluA-like_CS"/>
</dbReference>
<dbReference type="PROSITE" id="PS50889">
    <property type="entry name" value="S4"/>
    <property type="match status" value="1"/>
</dbReference>
<comment type="similarity">
    <text evidence="2">Belongs to the pseudouridine synthase RluA family.</text>
</comment>
<gene>
    <name evidence="8" type="primary">rluA</name>
    <name evidence="8" type="ORF">CMUC_1743</name>
</gene>
<dbReference type="GO" id="GO:0000455">
    <property type="term" value="P:enzyme-directed rRNA pseudouridine synthesis"/>
    <property type="evidence" value="ECO:0007669"/>
    <property type="project" value="TreeGrafter"/>
</dbReference>
<evidence type="ECO:0000256" key="2">
    <source>
        <dbReference type="ARBA" id="ARBA00010876"/>
    </source>
</evidence>
<dbReference type="PANTHER" id="PTHR21600:SF44">
    <property type="entry name" value="RIBOSOMAL LARGE SUBUNIT PSEUDOURIDINE SYNTHASE D"/>
    <property type="match status" value="1"/>
</dbReference>
<dbReference type="InterPro" id="IPR020103">
    <property type="entry name" value="PsdUridine_synth_cat_dom_sf"/>
</dbReference>
<dbReference type="RefSeq" id="WP_171994201.1">
    <property type="nucleotide sequence ID" value="NZ_CP012542.1"/>
</dbReference>
<dbReference type="PANTHER" id="PTHR21600">
    <property type="entry name" value="MITOCHONDRIAL RNA PSEUDOURIDINE SYNTHASE"/>
    <property type="match status" value="1"/>
</dbReference>
<evidence type="ECO:0000256" key="3">
    <source>
        <dbReference type="ARBA" id="ARBA00023235"/>
    </source>
</evidence>
<evidence type="ECO:0000256" key="6">
    <source>
        <dbReference type="PROSITE-ProRule" id="PRU00182"/>
    </source>
</evidence>
<dbReference type="Gene3D" id="3.30.2350.10">
    <property type="entry name" value="Pseudouridine synthase"/>
    <property type="match status" value="1"/>
</dbReference>
<evidence type="ECO:0000313" key="8">
    <source>
        <dbReference type="EMBL" id="QCD45492.1"/>
    </source>
</evidence>
<proteinExistence type="inferred from homology"/>
<name>A0A6G5QIP2_9BACT</name>
<dbReference type="InterPro" id="IPR050188">
    <property type="entry name" value="RluA_PseudoU_synthase"/>
</dbReference>
<dbReference type="Pfam" id="PF00849">
    <property type="entry name" value="PseudoU_synth_2"/>
    <property type="match status" value="1"/>
</dbReference>